<dbReference type="Proteomes" id="UP000006251">
    <property type="component" value="Unassembled WGS sequence"/>
</dbReference>
<accession>K7A4F1</accession>
<keyword evidence="2 4" id="KW-0378">Hydrolase</keyword>
<organism evidence="4 5">
    <name type="scientific">Brumicola pallidula DSM 14239 = ACAM 615</name>
    <dbReference type="NCBI Taxonomy" id="1121922"/>
    <lineage>
        <taxon>Bacteria</taxon>
        <taxon>Pseudomonadati</taxon>
        <taxon>Pseudomonadota</taxon>
        <taxon>Gammaproteobacteria</taxon>
        <taxon>Alteromonadales</taxon>
        <taxon>Alteromonadaceae</taxon>
        <taxon>Brumicola</taxon>
    </lineage>
</organism>
<dbReference type="OrthoDB" id="149912at2"/>
<dbReference type="GO" id="GO:0016787">
    <property type="term" value="F:hydrolase activity"/>
    <property type="evidence" value="ECO:0007669"/>
    <property type="project" value="UniProtKB-KW"/>
</dbReference>
<gene>
    <name evidence="4" type="ORF">GPAL_3497</name>
</gene>
<protein>
    <submittedName>
        <fullName evidence="4">Serine hydrolase-like protein</fullName>
    </submittedName>
</protein>
<comment type="caution">
    <text evidence="4">The sequence shown here is derived from an EMBL/GenBank/DDBJ whole genome shotgun (WGS) entry which is preliminary data.</text>
</comment>
<dbReference type="PRINTS" id="PR00111">
    <property type="entry name" value="ABHYDROLASE"/>
</dbReference>
<dbReference type="AlphaFoldDB" id="K7A4F1"/>
<dbReference type="GO" id="GO:0016020">
    <property type="term" value="C:membrane"/>
    <property type="evidence" value="ECO:0007669"/>
    <property type="project" value="TreeGrafter"/>
</dbReference>
<evidence type="ECO:0000259" key="3">
    <source>
        <dbReference type="Pfam" id="PF00561"/>
    </source>
</evidence>
<evidence type="ECO:0000313" key="4">
    <source>
        <dbReference type="EMBL" id="GAC30345.1"/>
    </source>
</evidence>
<dbReference type="RefSeq" id="WP_006014292.1">
    <property type="nucleotide sequence ID" value="NZ_BAEQ01000055.1"/>
</dbReference>
<feature type="domain" description="AB hydrolase-1" evidence="3">
    <location>
        <begin position="26"/>
        <end position="268"/>
    </location>
</feature>
<dbReference type="PANTHER" id="PTHR43798:SF14">
    <property type="entry name" value="SERINE HYDROLASE-LIKE PROTEIN DDB_G0286239"/>
    <property type="match status" value="1"/>
</dbReference>
<dbReference type="SUPFAM" id="SSF53474">
    <property type="entry name" value="alpha/beta-Hydrolases"/>
    <property type="match status" value="1"/>
</dbReference>
<name>K7A4F1_9ALTE</name>
<evidence type="ECO:0000256" key="1">
    <source>
        <dbReference type="ARBA" id="ARBA00008645"/>
    </source>
</evidence>
<dbReference type="InterPro" id="IPR029058">
    <property type="entry name" value="AB_hydrolase_fold"/>
</dbReference>
<dbReference type="InterPro" id="IPR050266">
    <property type="entry name" value="AB_hydrolase_sf"/>
</dbReference>
<dbReference type="PANTHER" id="PTHR43798">
    <property type="entry name" value="MONOACYLGLYCEROL LIPASE"/>
    <property type="match status" value="1"/>
</dbReference>
<evidence type="ECO:0000313" key="5">
    <source>
        <dbReference type="Proteomes" id="UP000006251"/>
    </source>
</evidence>
<sequence length="283" mass="31473">MSNTEMTFTIPNRKIAALSNGHTEKPLLLMVHGWLDNSASFTKLIPLLNDFHVIAIDLPGHGKSSHRSADAHYHLLDYVHDLHCLVHAQGWTNFSIVGHSLGGIISSMYCAIFPEFVRNFVCIESAGPLTEPESTSVAQLKKAIESRIETNQKAIKHPKDIGSIVQARQRVSDLSAENAALILQRNITHDAHSDDIQWSTDKRLRTVSSLRLTQAQVENLMQGIQCPIHFVLGSNGFSKVSDLMVQRKKLFKDAKLTIVEGGHHVHMEAENLVSTIILQHCSQ</sequence>
<reference evidence="5" key="1">
    <citation type="journal article" date="2014" name="Environ. Microbiol.">
        <title>Comparative genomics of the marine bacterial genus Glaciecola reveals the high degree of genomic diversity and genomic characteristic for cold adaptation.</title>
        <authorList>
            <person name="Qin Q.L."/>
            <person name="Xie B.B."/>
            <person name="Yu Y."/>
            <person name="Shu Y.L."/>
            <person name="Rong J.C."/>
            <person name="Zhang Y.J."/>
            <person name="Zhao D.L."/>
            <person name="Chen X.L."/>
            <person name="Zhang X.Y."/>
            <person name="Chen B."/>
            <person name="Zhou B.C."/>
            <person name="Zhang Y.Z."/>
        </authorList>
    </citation>
    <scope>NUCLEOTIDE SEQUENCE [LARGE SCALE GENOMIC DNA]</scope>
    <source>
        <strain evidence="5">ACAM 615</strain>
    </source>
</reference>
<keyword evidence="5" id="KW-1185">Reference proteome</keyword>
<dbReference type="STRING" id="1121922.GCA_000428905_00853"/>
<proteinExistence type="inferred from homology"/>
<dbReference type="InterPro" id="IPR000073">
    <property type="entry name" value="AB_hydrolase_1"/>
</dbReference>
<dbReference type="EMBL" id="BAEQ01000055">
    <property type="protein sequence ID" value="GAC30345.1"/>
    <property type="molecule type" value="Genomic_DNA"/>
</dbReference>
<dbReference type="Gene3D" id="3.40.50.1820">
    <property type="entry name" value="alpha/beta hydrolase"/>
    <property type="match status" value="1"/>
</dbReference>
<dbReference type="Pfam" id="PF00561">
    <property type="entry name" value="Abhydrolase_1"/>
    <property type="match status" value="1"/>
</dbReference>
<comment type="similarity">
    <text evidence="1">Belongs to the AB hydrolase superfamily.</text>
</comment>
<evidence type="ECO:0000256" key="2">
    <source>
        <dbReference type="ARBA" id="ARBA00022801"/>
    </source>
</evidence>